<evidence type="ECO:0000259" key="4">
    <source>
        <dbReference type="Pfam" id="PF17814"/>
    </source>
</evidence>
<reference evidence="5" key="1">
    <citation type="submission" date="2019-03" db="EMBL/GenBank/DDBJ databases">
        <authorList>
            <person name="Mank J."/>
            <person name="Almeida P."/>
        </authorList>
    </citation>
    <scope>NUCLEOTIDE SEQUENCE</scope>
    <source>
        <strain evidence="5">78183</strain>
    </source>
</reference>
<feature type="signal peptide" evidence="3">
    <location>
        <begin position="1"/>
        <end position="17"/>
    </location>
</feature>
<dbReference type="PROSITE" id="PS50896">
    <property type="entry name" value="LISH"/>
    <property type="match status" value="1"/>
</dbReference>
<dbReference type="GO" id="GO:0006355">
    <property type="term" value="P:regulation of DNA-templated transcription"/>
    <property type="evidence" value="ECO:0007669"/>
    <property type="project" value="InterPro"/>
</dbReference>
<dbReference type="AlphaFoldDB" id="A0A6N2N0C2"/>
<dbReference type="EMBL" id="CAADRP010002052">
    <property type="protein sequence ID" value="VFU60296.1"/>
    <property type="molecule type" value="Genomic_DNA"/>
</dbReference>
<protein>
    <recommendedName>
        <fullName evidence="4">TPL/SMU1 LisH-like dimerisation domain-containing protein</fullName>
    </recommendedName>
</protein>
<name>A0A6N2N0C2_SALVM</name>
<evidence type="ECO:0000256" key="2">
    <source>
        <dbReference type="ARBA" id="ARBA00022737"/>
    </source>
</evidence>
<dbReference type="SMART" id="SM00667">
    <property type="entry name" value="LisH"/>
    <property type="match status" value="1"/>
</dbReference>
<dbReference type="PANTHER" id="PTHR44083:SF35">
    <property type="entry name" value="TOPLESS-RELATED PROTEIN 4-LIKE ISOFORM X1"/>
    <property type="match status" value="1"/>
</dbReference>
<feature type="domain" description="TPL/SMU1 LisH-like dimerisation" evidence="4">
    <location>
        <begin position="6"/>
        <end position="33"/>
    </location>
</feature>
<keyword evidence="1" id="KW-0853">WD repeat</keyword>
<dbReference type="InterPro" id="IPR054532">
    <property type="entry name" value="TPL_SMU1_LisH-like"/>
</dbReference>
<keyword evidence="2" id="KW-0677">Repeat</keyword>
<evidence type="ECO:0000256" key="1">
    <source>
        <dbReference type="ARBA" id="ARBA00022574"/>
    </source>
</evidence>
<dbReference type="InterPro" id="IPR027728">
    <property type="entry name" value="Topless_fam"/>
</dbReference>
<evidence type="ECO:0000256" key="3">
    <source>
        <dbReference type="SAM" id="SignalP"/>
    </source>
</evidence>
<gene>
    <name evidence="5" type="ORF">SVIM_LOCUS446871</name>
</gene>
<accession>A0A6N2N0C2</accession>
<feature type="chain" id="PRO_5026652172" description="TPL/SMU1 LisH-like dimerisation domain-containing protein" evidence="3">
    <location>
        <begin position="18"/>
        <end position="128"/>
    </location>
</feature>
<keyword evidence="3" id="KW-0732">Signal</keyword>
<organism evidence="5">
    <name type="scientific">Salix viminalis</name>
    <name type="common">Common osier</name>
    <name type="synonym">Basket willow</name>
    <dbReference type="NCBI Taxonomy" id="40686"/>
    <lineage>
        <taxon>Eukaryota</taxon>
        <taxon>Viridiplantae</taxon>
        <taxon>Streptophyta</taxon>
        <taxon>Embryophyta</taxon>
        <taxon>Tracheophyta</taxon>
        <taxon>Spermatophyta</taxon>
        <taxon>Magnoliopsida</taxon>
        <taxon>eudicotyledons</taxon>
        <taxon>Gunneridae</taxon>
        <taxon>Pentapetalae</taxon>
        <taxon>rosids</taxon>
        <taxon>fabids</taxon>
        <taxon>Malpighiales</taxon>
        <taxon>Salicaceae</taxon>
        <taxon>Saliceae</taxon>
        <taxon>Salix</taxon>
    </lineage>
</organism>
<evidence type="ECO:0000313" key="5">
    <source>
        <dbReference type="EMBL" id="VFU60296.1"/>
    </source>
</evidence>
<dbReference type="Pfam" id="PF17814">
    <property type="entry name" value="LisH_TPL"/>
    <property type="match status" value="1"/>
</dbReference>
<dbReference type="InterPro" id="IPR006594">
    <property type="entry name" value="LisH"/>
</dbReference>
<proteinExistence type="predicted"/>
<sequence>MSLLLSELVFLILQFLGEEKFKETVHRLEQESGLYFNTRNFEEMVTNGEWDELEKYCQQYLAALAKYMESAQQFPSLKNSRLRTQINQRSSRISGPYIWLLAITQPLINIPGIYSKTSCKSSRRKSWL</sequence>
<dbReference type="PANTHER" id="PTHR44083">
    <property type="entry name" value="TOPLESS-RELATED PROTEIN 1-RELATED"/>
    <property type="match status" value="1"/>
</dbReference>